<feature type="compositionally biased region" description="Low complexity" evidence="1">
    <location>
        <begin position="1192"/>
        <end position="1206"/>
    </location>
</feature>
<feature type="compositionally biased region" description="Low complexity" evidence="1">
    <location>
        <begin position="281"/>
        <end position="313"/>
    </location>
</feature>
<feature type="region of interest" description="Disordered" evidence="1">
    <location>
        <begin position="1431"/>
        <end position="1454"/>
    </location>
</feature>
<feature type="compositionally biased region" description="Basic and acidic residues" evidence="1">
    <location>
        <begin position="858"/>
        <end position="868"/>
    </location>
</feature>
<evidence type="ECO:0000256" key="2">
    <source>
        <dbReference type="SAM" id="Phobius"/>
    </source>
</evidence>
<dbReference type="NCBIfam" id="TIGR03769">
    <property type="entry name" value="P_ac_wall_RPT"/>
    <property type="match status" value="3"/>
</dbReference>
<feature type="region of interest" description="Disordered" evidence="1">
    <location>
        <begin position="1160"/>
        <end position="1247"/>
    </location>
</feature>
<protein>
    <recommendedName>
        <fullName evidence="6">ABC transporter-associated repeat protein</fullName>
    </recommendedName>
</protein>
<keyword evidence="2" id="KW-1133">Transmembrane helix</keyword>
<feature type="chain" id="PRO_5018119117" description="ABC transporter-associated repeat protein" evidence="3">
    <location>
        <begin position="38"/>
        <end position="1507"/>
    </location>
</feature>
<feature type="compositionally biased region" description="Low complexity" evidence="1">
    <location>
        <begin position="1431"/>
        <end position="1448"/>
    </location>
</feature>
<name>A0A3P1SGZ4_9ACTO</name>
<feature type="compositionally biased region" description="Gly residues" evidence="1">
    <location>
        <begin position="1179"/>
        <end position="1191"/>
    </location>
</feature>
<accession>A0A3P1SGZ4</accession>
<dbReference type="InterPro" id="IPR022395">
    <property type="entry name" value="CHP03773_ABC_transptr-like"/>
</dbReference>
<evidence type="ECO:0000313" key="4">
    <source>
        <dbReference type="EMBL" id="RRC96334.1"/>
    </source>
</evidence>
<evidence type="ECO:0000256" key="3">
    <source>
        <dbReference type="SAM" id="SignalP"/>
    </source>
</evidence>
<reference evidence="4 5" key="1">
    <citation type="submission" date="2018-11" db="EMBL/GenBank/DDBJ databases">
        <title>Genomes From Bacteria Associated with the Canine Oral Cavity: a Test Case for Automated Genome-Based Taxonomic Assignment.</title>
        <authorList>
            <person name="Coil D.A."/>
            <person name="Jospin G."/>
            <person name="Darling A.E."/>
            <person name="Wallis C."/>
            <person name="Davis I.J."/>
            <person name="Harris S."/>
            <person name="Eisen J.A."/>
            <person name="Holcombe L.J."/>
            <person name="O'Flynn C."/>
        </authorList>
    </citation>
    <scope>NUCLEOTIDE SEQUENCE [LARGE SCALE GENOMIC DNA]</scope>
    <source>
        <strain evidence="4 5">OH770</strain>
    </source>
</reference>
<keyword evidence="2" id="KW-0812">Transmembrane</keyword>
<dbReference type="NCBIfam" id="NF038134">
    <property type="entry name" value="choice_anch_M"/>
    <property type="match status" value="4"/>
</dbReference>
<feature type="region of interest" description="Disordered" evidence="1">
    <location>
        <begin position="792"/>
        <end position="881"/>
    </location>
</feature>
<feature type="transmembrane region" description="Helical" evidence="2">
    <location>
        <begin position="1482"/>
        <end position="1500"/>
    </location>
</feature>
<evidence type="ECO:0000313" key="5">
    <source>
        <dbReference type="Proteomes" id="UP000280444"/>
    </source>
</evidence>
<organism evidence="4 5">
    <name type="scientific">Schaalia canis</name>
    <dbReference type="NCBI Taxonomy" id="100469"/>
    <lineage>
        <taxon>Bacteria</taxon>
        <taxon>Bacillati</taxon>
        <taxon>Actinomycetota</taxon>
        <taxon>Actinomycetes</taxon>
        <taxon>Actinomycetales</taxon>
        <taxon>Actinomycetaceae</taxon>
        <taxon>Schaalia</taxon>
    </lineage>
</organism>
<keyword evidence="5" id="KW-1185">Reference proteome</keyword>
<dbReference type="RefSeq" id="WP_124867816.1">
    <property type="nucleotide sequence ID" value="NZ_RQZF01000001.1"/>
</dbReference>
<feature type="compositionally biased region" description="Polar residues" evidence="1">
    <location>
        <begin position="847"/>
        <end position="857"/>
    </location>
</feature>
<feature type="compositionally biased region" description="Gly residues" evidence="1">
    <location>
        <begin position="1207"/>
        <end position="1220"/>
    </location>
</feature>
<evidence type="ECO:0008006" key="6">
    <source>
        <dbReference type="Google" id="ProtNLM"/>
    </source>
</evidence>
<dbReference type="OrthoDB" id="4424311at2"/>
<sequence>MLITRRRSKRAFTSVTTLLLAFALTAGGTPVSGSAYAATSEEEPLQVLDDIPVDLFHLSADAEGALTLQMRTRDSETPKFYDPAKAALKVPDVSEIDPNPQNPAHKVPEAVYDSAEGYHVRPTKKFKSELLTGSAMTWNLEGMLAQKYTNTSIKVTLVKAPADAQVFTFARNEAGDAVSLVEDSDKNAGTFRLPNDAKGVWLGVSNKKSVEAEWIFTKPGIYKLAVSAMGETDGGSFSRRTEKTYTIAVGDDTEVTADDLISDNDTAAAAPSTNGHGGGTTPPSGSNDTTPPQGHTHGPQQPGQTPPTAQNPGNPDGTNDGHADAPQGSISTQIDPVTQRAMLYRTHVDAAHINWDADKNRLAVGVIDGSTLRPAEDVVVRLGPDADTNGREVSRIKLPASNALSFLGKPGEIVWNAPAQYYRGWRPLWAGYGAGDMPAHIVPDSLELELVSVDGPGWMSVWRSGAGFVQEDLNSSNDDRRRVRMTAGAHGHFNWSFSEAGRYTTTWKAHARTTEGGVISSQNHDVIWLVGPDSAVGLPENTTQAAAIFTPAESFDVDPAPQDPGHFEAAPVGESAERPEKGTYTCVANGHHDIAARMSDSGKVQPFWKDTAVTGKTVERASGTIVVPVPDYASHTLNVDGPGAALKALAPQGSPVWTLPEQQDPKLAWIGVNTEAMPYSKLSGDAVQMSFESVEGPGRMVHWDADILNGARVLMNSSVEGDKIVLADPTHKHLATSFTSPGLYLAEYTIRANYGAQSGWVGSTDYDWLNVYYAVGNAEIAALCGDSIVIPPTANTPKEPDTQVPPTSPKPGEQPSRPNPPAGTDSPKDTGSPKDNGSPKDTDSPKNNDAPTGNGTPKDSDVPKDTTPDTRNTAPSACYPKGVTTVLDSGHTDLFTLMANTNGGLDLKVKEDVTAPGTIRDPHTVLIKVKESAQRDLPAGIPGSPRGYYLPQGGDKDLVWPGWDTQGIAAAGLAKASFDVSYTGPEGGRIHMFITKGFGGNALESRLTTGGYTLDPAGSTIVQDYPAHTHVNWVFSKPGRYTLTVTGNASREDGSHRISSAPQTYIIDVGTINCGGPRIELSSTTVQPGGSLELTASGLTPHEEVVFEIHSDPIVLPAVRADEKGVARTQWKVPADFPVGHHHALVQGHPELKIAFHVASHSTDKKDADSAQSGKQPNGPGGTGSSSGAGSNGPTSAPSGRTDSGSISGGSRGGARGGAGEVCIPTVITREAEPEEVKKLESASQGAAAGKATTTLTFNVGPGASGNARDGHFDLGPVIENNTVFARIKDDRQQPAVWVDPTSLTFAVGDEAALDAPEQLKFIASSGSKVWMIQQTQVKDVPWLGMNSQREEIVNRTTGEVTFTLESVDGPGKVAVFESGTLGSGVGKMVFNGAGSSYTLSANTHAHHNWLFTAPGTYTMTISMEVQSTSGELKGSSGASGGLTLTGEKGPNGRPMVSETVGRTKSGQPCSLAQTGAQTDMVAPYALLLVILGGVAVVAARRGTRLS</sequence>
<proteinExistence type="predicted"/>
<dbReference type="NCBIfam" id="TIGR03773">
    <property type="entry name" value="anch_rpt_wall"/>
    <property type="match status" value="1"/>
</dbReference>
<dbReference type="InterPro" id="IPR022435">
    <property type="entry name" value="Surface-anchored_actinobac"/>
</dbReference>
<feature type="region of interest" description="Disordered" evidence="1">
    <location>
        <begin position="265"/>
        <end position="332"/>
    </location>
</feature>
<evidence type="ECO:0000256" key="1">
    <source>
        <dbReference type="SAM" id="MobiDB-lite"/>
    </source>
</evidence>
<feature type="compositionally biased region" description="Basic and acidic residues" evidence="1">
    <location>
        <begin position="1230"/>
        <end position="1241"/>
    </location>
</feature>
<dbReference type="Proteomes" id="UP000280444">
    <property type="component" value="Unassembled WGS sequence"/>
</dbReference>
<feature type="signal peptide" evidence="3">
    <location>
        <begin position="1"/>
        <end position="37"/>
    </location>
</feature>
<keyword evidence="2" id="KW-0472">Membrane</keyword>
<dbReference type="EMBL" id="RQZF01000001">
    <property type="protein sequence ID" value="RRC96334.1"/>
    <property type="molecule type" value="Genomic_DNA"/>
</dbReference>
<keyword evidence="3" id="KW-0732">Signal</keyword>
<comment type="caution">
    <text evidence="4">The sequence shown here is derived from an EMBL/GenBank/DDBJ whole genome shotgun (WGS) entry which is preliminary data.</text>
</comment>
<gene>
    <name evidence="4" type="ORF">EII11_01400</name>
</gene>
<feature type="compositionally biased region" description="Basic and acidic residues" evidence="1">
    <location>
        <begin position="826"/>
        <end position="846"/>
    </location>
</feature>